<dbReference type="EMBL" id="BJZP01000003">
    <property type="protein sequence ID" value="GEO83874.1"/>
    <property type="molecule type" value="Genomic_DNA"/>
</dbReference>
<feature type="transmembrane region" description="Helical" evidence="10">
    <location>
        <begin position="327"/>
        <end position="350"/>
    </location>
</feature>
<keyword evidence="12" id="KW-1185">Reference proteome</keyword>
<gene>
    <name evidence="11" type="primary">norM</name>
    <name evidence="11" type="ORF">RNA01_08060</name>
</gene>
<feature type="transmembrane region" description="Helical" evidence="10">
    <location>
        <begin position="139"/>
        <end position="163"/>
    </location>
</feature>
<dbReference type="GO" id="GO:0005886">
    <property type="term" value="C:plasma membrane"/>
    <property type="evidence" value="ECO:0007669"/>
    <property type="project" value="UniProtKB-SubCell"/>
</dbReference>
<evidence type="ECO:0000256" key="10">
    <source>
        <dbReference type="SAM" id="Phobius"/>
    </source>
</evidence>
<evidence type="ECO:0000256" key="3">
    <source>
        <dbReference type="ARBA" id="ARBA00022449"/>
    </source>
</evidence>
<dbReference type="GO" id="GO:0006811">
    <property type="term" value="P:monoatomic ion transport"/>
    <property type="evidence" value="ECO:0007669"/>
    <property type="project" value="UniProtKB-KW"/>
</dbReference>
<feature type="transmembrane region" description="Helical" evidence="10">
    <location>
        <begin position="287"/>
        <end position="307"/>
    </location>
</feature>
<keyword evidence="2" id="KW-0813">Transport</keyword>
<keyword evidence="7" id="KW-0406">Ion transport</keyword>
<evidence type="ECO:0000256" key="7">
    <source>
        <dbReference type="ARBA" id="ARBA00023065"/>
    </source>
</evidence>
<sequence>MGKLMSSHYVHAGAGKAASSWASHILATLSLGIPLIGAQLAQLGIHTTDVVIVGQLGAQSLAAMVLSGQFFFTIFIFGSGFSIAVVPMVAQAYGRGDVVSVRRAIRMGMWVSIGYTLLTAPLFFNAETILLALGQKPEVAALAADYVMIVQFGLLPALLFAVLRALVSAIGRAGIILYVTLAVLMLNAMLAYALVLGHFGLPRLGMIGAAIVAVIVQWASFLFMVVYIETREQTRRYELFVRFWRPDWQALLEVLHLGLPISITVLAEVSLFAAASLMMGKIGTLQLAAHGIALQLASIAFMIPLGLSQAATVRVGVAHGRGDYPNLMRAAISVLGIASAIAIAGGIVFYSMPRLLSSVFIDASAPEAAAVLDFAAPLVVIAGIFQLVDGLQAIASGLLRGLKDARIPMVMALVSYWPIGFFLAWVMAFPLGMGSIGIWLGFLIGLISAALLLCLRFFQRMRFEMKTARV</sequence>
<evidence type="ECO:0000256" key="5">
    <source>
        <dbReference type="ARBA" id="ARBA00022692"/>
    </source>
</evidence>
<dbReference type="NCBIfam" id="TIGR00797">
    <property type="entry name" value="matE"/>
    <property type="match status" value="1"/>
</dbReference>
<feature type="transmembrane region" description="Helical" evidence="10">
    <location>
        <begin position="370"/>
        <end position="388"/>
    </location>
</feature>
<dbReference type="PANTHER" id="PTHR43298">
    <property type="entry name" value="MULTIDRUG RESISTANCE PROTEIN NORM-RELATED"/>
    <property type="match status" value="1"/>
</dbReference>
<dbReference type="InterPro" id="IPR050222">
    <property type="entry name" value="MATE_MdtK"/>
</dbReference>
<evidence type="ECO:0000256" key="4">
    <source>
        <dbReference type="ARBA" id="ARBA00022475"/>
    </source>
</evidence>
<dbReference type="GO" id="GO:0042910">
    <property type="term" value="F:xenobiotic transmembrane transporter activity"/>
    <property type="evidence" value="ECO:0007669"/>
    <property type="project" value="InterPro"/>
</dbReference>
<accession>A0A512HEJ5</accession>
<dbReference type="CDD" id="cd13131">
    <property type="entry name" value="MATE_NorM_like"/>
    <property type="match status" value="1"/>
</dbReference>
<name>A0A512HEJ5_9HYPH</name>
<dbReference type="Pfam" id="PF01554">
    <property type="entry name" value="MatE"/>
    <property type="match status" value="2"/>
</dbReference>
<protein>
    <recommendedName>
        <fullName evidence="9">Multidrug-efflux transporter</fullName>
    </recommendedName>
</protein>
<comment type="caution">
    <text evidence="11">The sequence shown here is derived from an EMBL/GenBank/DDBJ whole genome shotgun (WGS) entry which is preliminary data.</text>
</comment>
<evidence type="ECO:0000256" key="6">
    <source>
        <dbReference type="ARBA" id="ARBA00022989"/>
    </source>
</evidence>
<organism evidence="11 12">
    <name type="scientific">Ciceribacter naphthalenivorans</name>
    <dbReference type="NCBI Taxonomy" id="1118451"/>
    <lineage>
        <taxon>Bacteria</taxon>
        <taxon>Pseudomonadati</taxon>
        <taxon>Pseudomonadota</taxon>
        <taxon>Alphaproteobacteria</taxon>
        <taxon>Hyphomicrobiales</taxon>
        <taxon>Rhizobiaceae</taxon>
        <taxon>Ciceribacter</taxon>
    </lineage>
</organism>
<keyword evidence="5 10" id="KW-0812">Transmembrane</keyword>
<feature type="transmembrane region" description="Helical" evidence="10">
    <location>
        <begin position="175"/>
        <end position="195"/>
    </location>
</feature>
<evidence type="ECO:0000256" key="8">
    <source>
        <dbReference type="ARBA" id="ARBA00023136"/>
    </source>
</evidence>
<dbReference type="PANTHER" id="PTHR43298:SF2">
    <property type="entry name" value="FMN_FAD EXPORTER YEEO-RELATED"/>
    <property type="match status" value="1"/>
</dbReference>
<keyword evidence="8 10" id="KW-0472">Membrane</keyword>
<feature type="transmembrane region" description="Helical" evidence="10">
    <location>
        <begin position="436"/>
        <end position="458"/>
    </location>
</feature>
<dbReference type="AlphaFoldDB" id="A0A512HEJ5"/>
<feature type="transmembrane region" description="Helical" evidence="10">
    <location>
        <begin position="107"/>
        <end position="133"/>
    </location>
</feature>
<dbReference type="InterPro" id="IPR048279">
    <property type="entry name" value="MdtK-like"/>
</dbReference>
<feature type="transmembrane region" description="Helical" evidence="10">
    <location>
        <begin position="409"/>
        <end position="430"/>
    </location>
</feature>
<feature type="transmembrane region" description="Helical" evidence="10">
    <location>
        <begin position="250"/>
        <end position="275"/>
    </location>
</feature>
<dbReference type="GO" id="GO:0015297">
    <property type="term" value="F:antiporter activity"/>
    <property type="evidence" value="ECO:0007669"/>
    <property type="project" value="UniProtKB-KW"/>
</dbReference>
<feature type="transmembrane region" description="Helical" evidence="10">
    <location>
        <begin position="207"/>
        <end position="229"/>
    </location>
</feature>
<reference evidence="11 12" key="1">
    <citation type="submission" date="2019-07" db="EMBL/GenBank/DDBJ databases">
        <title>Whole genome shotgun sequence of Rhizobium naphthalenivorans NBRC 107585.</title>
        <authorList>
            <person name="Hosoyama A."/>
            <person name="Uohara A."/>
            <person name="Ohji S."/>
            <person name="Ichikawa N."/>
        </authorList>
    </citation>
    <scope>NUCLEOTIDE SEQUENCE [LARGE SCALE GENOMIC DNA]</scope>
    <source>
        <strain evidence="11 12">NBRC 107585</strain>
    </source>
</reference>
<feature type="transmembrane region" description="Helical" evidence="10">
    <location>
        <begin position="21"/>
        <end position="41"/>
    </location>
</feature>
<evidence type="ECO:0000313" key="12">
    <source>
        <dbReference type="Proteomes" id="UP000321717"/>
    </source>
</evidence>
<keyword evidence="4" id="KW-1003">Cell membrane</keyword>
<evidence type="ECO:0000313" key="11">
    <source>
        <dbReference type="EMBL" id="GEO83874.1"/>
    </source>
</evidence>
<evidence type="ECO:0000256" key="1">
    <source>
        <dbReference type="ARBA" id="ARBA00004429"/>
    </source>
</evidence>
<dbReference type="InterPro" id="IPR002528">
    <property type="entry name" value="MATE_fam"/>
</dbReference>
<proteinExistence type="predicted"/>
<evidence type="ECO:0000256" key="2">
    <source>
        <dbReference type="ARBA" id="ARBA00022448"/>
    </source>
</evidence>
<keyword evidence="6 10" id="KW-1133">Transmembrane helix</keyword>
<evidence type="ECO:0000256" key="9">
    <source>
        <dbReference type="ARBA" id="ARBA00031636"/>
    </source>
</evidence>
<feature type="transmembrane region" description="Helical" evidence="10">
    <location>
        <begin position="61"/>
        <end position="86"/>
    </location>
</feature>
<dbReference type="PIRSF" id="PIRSF006603">
    <property type="entry name" value="DinF"/>
    <property type="match status" value="1"/>
</dbReference>
<comment type="subcellular location">
    <subcellularLocation>
        <location evidence="1">Cell inner membrane</location>
        <topology evidence="1">Multi-pass membrane protein</topology>
    </subcellularLocation>
</comment>
<dbReference type="Proteomes" id="UP000321717">
    <property type="component" value="Unassembled WGS sequence"/>
</dbReference>
<keyword evidence="3" id="KW-0050">Antiport</keyword>